<organism evidence="6">
    <name type="scientific">hydrothermal vent metagenome</name>
    <dbReference type="NCBI Taxonomy" id="652676"/>
    <lineage>
        <taxon>unclassified sequences</taxon>
        <taxon>metagenomes</taxon>
        <taxon>ecological metagenomes</taxon>
    </lineage>
</organism>
<dbReference type="SMART" id="SM00267">
    <property type="entry name" value="GGDEF"/>
    <property type="match status" value="1"/>
</dbReference>
<dbReference type="PANTHER" id="PTHR44757:SF2">
    <property type="entry name" value="BIOFILM ARCHITECTURE MAINTENANCE PROTEIN MBAA"/>
    <property type="match status" value="1"/>
</dbReference>
<dbReference type="CDD" id="cd00130">
    <property type="entry name" value="PAS"/>
    <property type="match status" value="1"/>
</dbReference>
<dbReference type="CDD" id="cd01949">
    <property type="entry name" value="GGDEF"/>
    <property type="match status" value="1"/>
</dbReference>
<keyword evidence="2" id="KW-0812">Transmembrane</keyword>
<dbReference type="InterPro" id="IPR035919">
    <property type="entry name" value="EAL_sf"/>
</dbReference>
<dbReference type="Gene3D" id="3.20.20.450">
    <property type="entry name" value="EAL domain"/>
    <property type="match status" value="1"/>
</dbReference>
<evidence type="ECO:0000259" key="3">
    <source>
        <dbReference type="PROSITE" id="PS50113"/>
    </source>
</evidence>
<dbReference type="InterPro" id="IPR000700">
    <property type="entry name" value="PAS-assoc_C"/>
</dbReference>
<sequence>MRWRKLPLHLQIVFASSLVIIVTLMITTWWNVDQQRQQLLDDITQQASGLARTASLASRYMVIAEKLDELESMLLSLAFYPDLIQLVVMDKKANVLSDIHTSIHGPKVSYDNLHHEQPQAILNSPKLYMQRGEQELLIWQPIETSTLLGWVMVRIDLSRANNLEDGILLDNMLATGVVLIIDLCILLIIMYLPGKSFRQAVHFAQHLTENPGEKLQLKAGSYEVIKLIDALNVSSTRLKQQREELEKKQSELEDLNHHLEQRVNERTEKLAESREALLQLHQAVDQSSIAIIMLDSDFMITECNPAFHSMSGHEISKSCGVNLFTLIWSELNPAGVLENIQHHLNAFDTWRGEVLIRHANDNNIWVQMGFSTTKNDDDNEAYYLFTLDDISDRKDYEAQLIHQAKYDALTGLPNRVLGMDRLNQAIRQDHRLKMKTVALYLDLDRFKQVNDTLGHRSGDLLLIEMACRLSACVREYDTVCRLSGDEFMVVLSSIADTATIEAIAEKILQTISRPFIIEERELHMRASIGIAVIPDDGTDADEVLRYADTAMYQAKQFGRNCFKYYTCSMNEKAQEHMRIDNAMHTAIENNELELYLQPIVDTEKRSFIGAEALMRWNSSSLGAIAPDKFIAIAEENGLIVDMGLWILREACLKAIKWPEHSFVTVNVSSVQFRNREFITMLENVLQETGLAPERLHLEITENVVMEDVEEIVHAIEKIVALGIELVIDDFGTGYSSLSYLTRFPGSILKIDRSFVARMINDKNSAALVDAIIKMGHSLHMKIIAEGVETEQQLNILQTQGCDFIQGYYFSKPVPGDELISFILKNSPNL</sequence>
<dbReference type="PANTHER" id="PTHR44757">
    <property type="entry name" value="DIGUANYLATE CYCLASE DGCP"/>
    <property type="match status" value="1"/>
</dbReference>
<gene>
    <name evidence="6" type="ORF">MNBD_GAMMA09-2428</name>
</gene>
<evidence type="ECO:0000256" key="2">
    <source>
        <dbReference type="SAM" id="Phobius"/>
    </source>
</evidence>
<dbReference type="Pfam" id="PF13426">
    <property type="entry name" value="PAS_9"/>
    <property type="match status" value="1"/>
</dbReference>
<dbReference type="Gene3D" id="3.30.450.20">
    <property type="entry name" value="PAS domain"/>
    <property type="match status" value="1"/>
</dbReference>
<dbReference type="PROSITE" id="PS50887">
    <property type="entry name" value="GGDEF"/>
    <property type="match status" value="1"/>
</dbReference>
<feature type="domain" description="PAC" evidence="3">
    <location>
        <begin position="350"/>
        <end position="402"/>
    </location>
</feature>
<dbReference type="SUPFAM" id="SSF141868">
    <property type="entry name" value="EAL domain-like"/>
    <property type="match status" value="1"/>
</dbReference>
<dbReference type="SMART" id="SM00052">
    <property type="entry name" value="EAL"/>
    <property type="match status" value="1"/>
</dbReference>
<dbReference type="PROSITE" id="PS50113">
    <property type="entry name" value="PAC"/>
    <property type="match status" value="1"/>
</dbReference>
<dbReference type="EMBL" id="UOFI01000115">
    <property type="protein sequence ID" value="VAW68115.1"/>
    <property type="molecule type" value="Genomic_DNA"/>
</dbReference>
<feature type="domain" description="EAL" evidence="4">
    <location>
        <begin position="576"/>
        <end position="826"/>
    </location>
</feature>
<dbReference type="NCBIfam" id="TIGR00229">
    <property type="entry name" value="sensory_box"/>
    <property type="match status" value="1"/>
</dbReference>
<dbReference type="SMART" id="SM00091">
    <property type="entry name" value="PAS"/>
    <property type="match status" value="1"/>
</dbReference>
<feature type="domain" description="GGDEF" evidence="5">
    <location>
        <begin position="434"/>
        <end position="567"/>
    </location>
</feature>
<feature type="transmembrane region" description="Helical" evidence="2">
    <location>
        <begin position="12"/>
        <end position="32"/>
    </location>
</feature>
<dbReference type="CDD" id="cd01948">
    <property type="entry name" value="EAL"/>
    <property type="match status" value="1"/>
</dbReference>
<dbReference type="InterPro" id="IPR035965">
    <property type="entry name" value="PAS-like_dom_sf"/>
</dbReference>
<dbReference type="InterPro" id="IPR052155">
    <property type="entry name" value="Biofilm_reg_signaling"/>
</dbReference>
<name>A0A3B0XIF3_9ZZZZ</name>
<dbReference type="InterPro" id="IPR000014">
    <property type="entry name" value="PAS"/>
</dbReference>
<keyword evidence="2" id="KW-1133">Transmembrane helix</keyword>
<evidence type="ECO:0000313" key="6">
    <source>
        <dbReference type="EMBL" id="VAW68115.1"/>
    </source>
</evidence>
<keyword evidence="1" id="KW-0175">Coiled coil</keyword>
<evidence type="ECO:0000259" key="5">
    <source>
        <dbReference type="PROSITE" id="PS50887"/>
    </source>
</evidence>
<dbReference type="Pfam" id="PF00990">
    <property type="entry name" value="GGDEF"/>
    <property type="match status" value="1"/>
</dbReference>
<dbReference type="InterPro" id="IPR000160">
    <property type="entry name" value="GGDEF_dom"/>
</dbReference>
<keyword evidence="2" id="KW-0472">Membrane</keyword>
<dbReference type="PROSITE" id="PS50883">
    <property type="entry name" value="EAL"/>
    <property type="match status" value="1"/>
</dbReference>
<accession>A0A3B0XIF3</accession>
<proteinExistence type="predicted"/>
<dbReference type="InterPro" id="IPR001633">
    <property type="entry name" value="EAL_dom"/>
</dbReference>
<dbReference type="Pfam" id="PF00563">
    <property type="entry name" value="EAL"/>
    <property type="match status" value="1"/>
</dbReference>
<dbReference type="AlphaFoldDB" id="A0A3B0XIF3"/>
<dbReference type="SUPFAM" id="SSF55785">
    <property type="entry name" value="PYP-like sensor domain (PAS domain)"/>
    <property type="match status" value="1"/>
</dbReference>
<dbReference type="NCBIfam" id="TIGR00254">
    <property type="entry name" value="GGDEF"/>
    <property type="match status" value="1"/>
</dbReference>
<reference evidence="6" key="1">
    <citation type="submission" date="2018-06" db="EMBL/GenBank/DDBJ databases">
        <authorList>
            <person name="Zhirakovskaya E."/>
        </authorList>
    </citation>
    <scope>NUCLEOTIDE SEQUENCE</scope>
</reference>
<protein>
    <submittedName>
        <fullName evidence="6">Diguanylate cyclase/phosphodiesterase (GGDEF &amp; EAL domains) with PAS/PAC sensor(S)</fullName>
    </submittedName>
</protein>
<dbReference type="Gene3D" id="3.30.70.270">
    <property type="match status" value="1"/>
</dbReference>
<dbReference type="InterPro" id="IPR043128">
    <property type="entry name" value="Rev_trsase/Diguanyl_cyclase"/>
</dbReference>
<dbReference type="InterPro" id="IPR029787">
    <property type="entry name" value="Nucleotide_cyclase"/>
</dbReference>
<evidence type="ECO:0000256" key="1">
    <source>
        <dbReference type="SAM" id="Coils"/>
    </source>
</evidence>
<dbReference type="SUPFAM" id="SSF55073">
    <property type="entry name" value="Nucleotide cyclase"/>
    <property type="match status" value="1"/>
</dbReference>
<feature type="coiled-coil region" evidence="1">
    <location>
        <begin position="228"/>
        <end position="276"/>
    </location>
</feature>
<feature type="transmembrane region" description="Helical" evidence="2">
    <location>
        <begin position="173"/>
        <end position="192"/>
    </location>
</feature>
<evidence type="ECO:0000259" key="4">
    <source>
        <dbReference type="PROSITE" id="PS50883"/>
    </source>
</evidence>